<evidence type="ECO:0000259" key="1">
    <source>
        <dbReference type="SMART" id="SM00646"/>
    </source>
</evidence>
<dbReference type="EMBL" id="OBQC01000003">
    <property type="protein sequence ID" value="SOC37155.1"/>
    <property type="molecule type" value="Genomic_DNA"/>
</dbReference>
<dbReference type="AlphaFoldDB" id="A0A285U5E7"/>
<evidence type="ECO:0000313" key="3">
    <source>
        <dbReference type="Proteomes" id="UP000219252"/>
    </source>
</evidence>
<sequence length="282" mass="31518">MNLITISPGHYLPGTGFHDLIDEVTEARKVVNRVVQLLRVASVGVIQVVDNTSTSSAQNLDYIITHHNKTSRKLDVSIHFNATSGRHDTGIGTEVLYQNDKMRSFANKVSQSISNASTLRNRGGKKRINLPFLYNTDQPAIIIEVCFVNSTVDVAIYKEKFEEICIAIANELIQFVKPGHPMIKMIPQTMSLEVPNVEDDSNSLELKSILDKTISTENFTESNLIDQLEEVLTNHEVIKRMIEKGISENTIDDVWLEKFENGLLTTSDLFGLTTLMVAATLK</sequence>
<evidence type="ECO:0000313" key="2">
    <source>
        <dbReference type="EMBL" id="SOC37155.1"/>
    </source>
</evidence>
<dbReference type="GO" id="GO:0009253">
    <property type="term" value="P:peptidoglycan catabolic process"/>
    <property type="evidence" value="ECO:0007669"/>
    <property type="project" value="InterPro"/>
</dbReference>
<dbReference type="InterPro" id="IPR002508">
    <property type="entry name" value="MurNAc-LAA_cat"/>
</dbReference>
<dbReference type="Gene3D" id="3.40.630.40">
    <property type="entry name" value="Zn-dependent exopeptidases"/>
    <property type="match status" value="1"/>
</dbReference>
<dbReference type="GO" id="GO:0008745">
    <property type="term" value="F:N-acetylmuramoyl-L-alanine amidase activity"/>
    <property type="evidence" value="ECO:0007669"/>
    <property type="project" value="InterPro"/>
</dbReference>
<protein>
    <submittedName>
        <fullName evidence="2">N-acetylmuramoyl-L-alanine amidase</fullName>
    </submittedName>
</protein>
<dbReference type="Pfam" id="PF01520">
    <property type="entry name" value="Amidase_3"/>
    <property type="match status" value="1"/>
</dbReference>
<accession>A0A285U5E7</accession>
<dbReference type="SMART" id="SM00646">
    <property type="entry name" value="Ami_3"/>
    <property type="match status" value="1"/>
</dbReference>
<dbReference type="RefSeq" id="WP_170949419.1">
    <property type="nucleotide sequence ID" value="NZ_OBQC01000003.1"/>
</dbReference>
<dbReference type="Proteomes" id="UP000219252">
    <property type="component" value="Unassembled WGS sequence"/>
</dbReference>
<feature type="domain" description="MurNAc-LAA" evidence="1">
    <location>
        <begin position="71"/>
        <end position="173"/>
    </location>
</feature>
<organism evidence="2 3">
    <name type="scientific">Ureibacillus acetophenoni</name>
    <dbReference type="NCBI Taxonomy" id="614649"/>
    <lineage>
        <taxon>Bacteria</taxon>
        <taxon>Bacillati</taxon>
        <taxon>Bacillota</taxon>
        <taxon>Bacilli</taxon>
        <taxon>Bacillales</taxon>
        <taxon>Caryophanaceae</taxon>
        <taxon>Ureibacillus</taxon>
    </lineage>
</organism>
<proteinExistence type="predicted"/>
<gene>
    <name evidence="2" type="ORF">SAMN05877842_10372</name>
</gene>
<reference evidence="3" key="1">
    <citation type="submission" date="2017-08" db="EMBL/GenBank/DDBJ databases">
        <authorList>
            <person name="Varghese N."/>
            <person name="Submissions S."/>
        </authorList>
    </citation>
    <scope>NUCLEOTIDE SEQUENCE [LARGE SCALE GENOMIC DNA]</scope>
    <source>
        <strain evidence="3">JC23</strain>
    </source>
</reference>
<dbReference type="SUPFAM" id="SSF53187">
    <property type="entry name" value="Zn-dependent exopeptidases"/>
    <property type="match status" value="1"/>
</dbReference>
<dbReference type="CDD" id="cd02696">
    <property type="entry name" value="MurNAc-LAA"/>
    <property type="match status" value="1"/>
</dbReference>
<keyword evidence="3" id="KW-1185">Reference proteome</keyword>
<name>A0A285U5E7_9BACL</name>